<organism evidence="1 2">
    <name type="scientific">Solanum commersonii</name>
    <name type="common">Commerson's wild potato</name>
    <name type="synonym">Commerson's nightshade</name>
    <dbReference type="NCBI Taxonomy" id="4109"/>
    <lineage>
        <taxon>Eukaryota</taxon>
        <taxon>Viridiplantae</taxon>
        <taxon>Streptophyta</taxon>
        <taxon>Embryophyta</taxon>
        <taxon>Tracheophyta</taxon>
        <taxon>Spermatophyta</taxon>
        <taxon>Magnoliopsida</taxon>
        <taxon>eudicotyledons</taxon>
        <taxon>Gunneridae</taxon>
        <taxon>Pentapetalae</taxon>
        <taxon>asterids</taxon>
        <taxon>lamiids</taxon>
        <taxon>Solanales</taxon>
        <taxon>Solanaceae</taxon>
        <taxon>Solanoideae</taxon>
        <taxon>Solaneae</taxon>
        <taxon>Solanum</taxon>
    </lineage>
</organism>
<evidence type="ECO:0000313" key="1">
    <source>
        <dbReference type="EMBL" id="KAG5615741.1"/>
    </source>
</evidence>
<dbReference type="OrthoDB" id="1729074at2759"/>
<dbReference type="EMBL" id="JACXVP010000003">
    <property type="protein sequence ID" value="KAG5615741.1"/>
    <property type="molecule type" value="Genomic_DNA"/>
</dbReference>
<comment type="caution">
    <text evidence="1">The sequence shown here is derived from an EMBL/GenBank/DDBJ whole genome shotgun (WGS) entry which is preliminary data.</text>
</comment>
<reference evidence="1 2" key="1">
    <citation type="submission" date="2020-09" db="EMBL/GenBank/DDBJ databases">
        <title>De no assembly of potato wild relative species, Solanum commersonii.</title>
        <authorList>
            <person name="Cho K."/>
        </authorList>
    </citation>
    <scope>NUCLEOTIDE SEQUENCE [LARGE SCALE GENOMIC DNA]</scope>
    <source>
        <strain evidence="1">LZ3.2</strain>
        <tissue evidence="1">Leaf</tissue>
    </source>
</reference>
<name>A0A9J5ZTV7_SOLCO</name>
<dbReference type="Proteomes" id="UP000824120">
    <property type="component" value="Chromosome 3"/>
</dbReference>
<protein>
    <submittedName>
        <fullName evidence="1">Uncharacterized protein</fullName>
    </submittedName>
</protein>
<sequence length="179" mass="21661">MFIGRETQDEAEENRREKLQLNASVHNRSWLFQLGQPIIYQIPRIIGMLAFRRMLCAIRSHFHLFLIAYCLPFWTTMGNNTIYFAVGFKSYNITRVVSRAETFRRWKFRDLFTEFFCSRNYNKYGRYINILNMQGKRRAVIIIPDYQNNEFINAKAQKEVKMWHRKTEEGLLYPHCQKQ</sequence>
<proteinExistence type="predicted"/>
<accession>A0A9J5ZTV7</accession>
<gene>
    <name evidence="1" type="ORF">H5410_015565</name>
</gene>
<evidence type="ECO:0000313" key="2">
    <source>
        <dbReference type="Proteomes" id="UP000824120"/>
    </source>
</evidence>
<keyword evidence="2" id="KW-1185">Reference proteome</keyword>
<dbReference type="AlphaFoldDB" id="A0A9J5ZTV7"/>